<evidence type="ECO:0000313" key="9">
    <source>
        <dbReference type="Proteomes" id="UP000237966"/>
    </source>
</evidence>
<dbReference type="SMART" id="SM00382">
    <property type="entry name" value="AAA"/>
    <property type="match status" value="1"/>
</dbReference>
<comment type="subcellular location">
    <subcellularLocation>
        <location evidence="1">Cell membrane</location>
        <topology evidence="1">Peripheral membrane protein</topology>
    </subcellularLocation>
</comment>
<gene>
    <name evidence="8" type="ORF">C5C51_06675</name>
</gene>
<dbReference type="RefSeq" id="WP_027691446.1">
    <property type="nucleotide sequence ID" value="NZ_CP037977.1"/>
</dbReference>
<dbReference type="EMBL" id="PSWU01000007">
    <property type="protein sequence ID" value="PPI15442.1"/>
    <property type="molecule type" value="Genomic_DNA"/>
</dbReference>
<dbReference type="SUPFAM" id="SSF52540">
    <property type="entry name" value="P-loop containing nucleoside triphosphate hydrolases"/>
    <property type="match status" value="1"/>
</dbReference>
<dbReference type="Gene3D" id="3.40.50.300">
    <property type="entry name" value="P-loop containing nucleotide triphosphate hydrolases"/>
    <property type="match status" value="1"/>
</dbReference>
<comment type="similarity">
    <text evidence="2">Belongs to the ABC transporter superfamily.</text>
</comment>
<dbReference type="Pfam" id="PF00005">
    <property type="entry name" value="ABC_tran"/>
    <property type="match status" value="1"/>
</dbReference>
<evidence type="ECO:0000256" key="1">
    <source>
        <dbReference type="ARBA" id="ARBA00004202"/>
    </source>
</evidence>
<dbReference type="GO" id="GO:0016887">
    <property type="term" value="F:ATP hydrolysis activity"/>
    <property type="evidence" value="ECO:0007669"/>
    <property type="project" value="InterPro"/>
</dbReference>
<dbReference type="PROSITE" id="PS50893">
    <property type="entry name" value="ABC_TRANSPORTER_2"/>
    <property type="match status" value="1"/>
</dbReference>
<proteinExistence type="inferred from homology"/>
<keyword evidence="6" id="KW-0046">Antibiotic resistance</keyword>
<dbReference type="PANTHER" id="PTHR42711">
    <property type="entry name" value="ABC TRANSPORTER ATP-BINDING PROTEIN"/>
    <property type="match status" value="1"/>
</dbReference>
<feature type="domain" description="ABC transporter" evidence="7">
    <location>
        <begin position="9"/>
        <end position="239"/>
    </location>
</feature>
<keyword evidence="3" id="KW-0813">Transport</keyword>
<dbReference type="PROSITE" id="PS00211">
    <property type="entry name" value="ABC_TRANSPORTER_1"/>
    <property type="match status" value="1"/>
</dbReference>
<organism evidence="8 9">
    <name type="scientific">Rathayibacter toxicus</name>
    <dbReference type="NCBI Taxonomy" id="145458"/>
    <lineage>
        <taxon>Bacteria</taxon>
        <taxon>Bacillati</taxon>
        <taxon>Actinomycetota</taxon>
        <taxon>Actinomycetes</taxon>
        <taxon>Micrococcales</taxon>
        <taxon>Microbacteriaceae</taxon>
        <taxon>Rathayibacter</taxon>
    </lineage>
</organism>
<dbReference type="GO" id="GO:0046677">
    <property type="term" value="P:response to antibiotic"/>
    <property type="evidence" value="ECO:0007669"/>
    <property type="project" value="UniProtKB-KW"/>
</dbReference>
<dbReference type="PANTHER" id="PTHR42711:SF5">
    <property type="entry name" value="ABC TRANSPORTER ATP-BINDING PROTEIN NATA"/>
    <property type="match status" value="1"/>
</dbReference>
<keyword evidence="5 8" id="KW-0067">ATP-binding</keyword>
<evidence type="ECO:0000256" key="2">
    <source>
        <dbReference type="ARBA" id="ARBA00005417"/>
    </source>
</evidence>
<dbReference type="InterPro" id="IPR050763">
    <property type="entry name" value="ABC_transporter_ATP-binding"/>
</dbReference>
<evidence type="ECO:0000256" key="4">
    <source>
        <dbReference type="ARBA" id="ARBA00022741"/>
    </source>
</evidence>
<evidence type="ECO:0000313" key="8">
    <source>
        <dbReference type="EMBL" id="PPI15442.1"/>
    </source>
</evidence>
<dbReference type="GO" id="GO:0005524">
    <property type="term" value="F:ATP binding"/>
    <property type="evidence" value="ECO:0007669"/>
    <property type="project" value="UniProtKB-KW"/>
</dbReference>
<evidence type="ECO:0000256" key="5">
    <source>
        <dbReference type="ARBA" id="ARBA00022840"/>
    </source>
</evidence>
<dbReference type="Proteomes" id="UP000237966">
    <property type="component" value="Unassembled WGS sequence"/>
</dbReference>
<reference evidence="8 9" key="1">
    <citation type="submission" date="2018-02" db="EMBL/GenBank/DDBJ databases">
        <title>Bacteriophage NCPPB3778 and a type I-E CRISPR drive the evolution of the US Biological Select Agent, Rathayibacter toxicus.</title>
        <authorList>
            <person name="Davis E.W.II."/>
            <person name="Tabima J.F."/>
            <person name="Weisberg A.J."/>
            <person name="Lopes L.D."/>
            <person name="Wiseman M.S."/>
            <person name="Wiseman M.S."/>
            <person name="Pupko T."/>
            <person name="Belcher M.S."/>
            <person name="Sechler A.J."/>
            <person name="Tancos M.A."/>
            <person name="Schroeder B.K."/>
            <person name="Murray T.D."/>
            <person name="Luster D.G."/>
            <person name="Schneider W.L."/>
            <person name="Rogers E."/>
            <person name="Andreote F.D."/>
            <person name="Grunwald N.J."/>
            <person name="Putnam M.L."/>
            <person name="Chang J.H."/>
        </authorList>
    </citation>
    <scope>NUCLEOTIDE SEQUENCE [LARGE SCALE GENOMIC DNA]</scope>
    <source>
        <strain evidence="8 9">FH99</strain>
    </source>
</reference>
<name>A0A2S5Y7J4_9MICO</name>
<dbReference type="InterPro" id="IPR003593">
    <property type="entry name" value="AAA+_ATPase"/>
</dbReference>
<dbReference type="InterPro" id="IPR017871">
    <property type="entry name" value="ABC_transporter-like_CS"/>
</dbReference>
<protein>
    <submittedName>
        <fullName evidence="8">ABC transporter ATP-binding protein</fullName>
    </submittedName>
</protein>
<dbReference type="AlphaFoldDB" id="A0A2S5Y7J4"/>
<keyword evidence="4" id="KW-0547">Nucleotide-binding</keyword>
<dbReference type="OrthoDB" id="9804819at2"/>
<evidence type="ECO:0000259" key="7">
    <source>
        <dbReference type="PROSITE" id="PS50893"/>
    </source>
</evidence>
<evidence type="ECO:0000256" key="6">
    <source>
        <dbReference type="ARBA" id="ARBA00023251"/>
    </source>
</evidence>
<sequence>MSEYGEYSIEVDNISKSYGEIPAVKNLSFSVAAGSVFAFLGTNGAGKSTTISCITTVLRADSGSIRIDGLAVGQNDDAIRSTIGVVFQSSLLDPTLTVRENLSDRAAFYGLSRARLSERMEKLSDLVQLGEFLDRPYGLLSGGQKRRADIARALLHEPGVLFLDEPTAGLDPHSREQVWHTVHELRATQGLTVFLTTHYMEETEEADNVAIIHAGTLVVSGTPGELRRRYSSSILTVTSGAPDDVHRACARTGLTMTSDSGSARISVADSAQAFRFLEDNRAIIDDFEFRHGTMDDVFLAVTAKGVNS</sequence>
<dbReference type="InterPro" id="IPR003439">
    <property type="entry name" value="ABC_transporter-like_ATP-bd"/>
</dbReference>
<accession>A0A2S5Y7J4</accession>
<dbReference type="InterPro" id="IPR027417">
    <property type="entry name" value="P-loop_NTPase"/>
</dbReference>
<dbReference type="GO" id="GO:0005886">
    <property type="term" value="C:plasma membrane"/>
    <property type="evidence" value="ECO:0007669"/>
    <property type="project" value="UniProtKB-SubCell"/>
</dbReference>
<comment type="caution">
    <text evidence="8">The sequence shown here is derived from an EMBL/GenBank/DDBJ whole genome shotgun (WGS) entry which is preliminary data.</text>
</comment>
<evidence type="ECO:0000256" key="3">
    <source>
        <dbReference type="ARBA" id="ARBA00022448"/>
    </source>
</evidence>